<dbReference type="InterPro" id="IPR006140">
    <property type="entry name" value="D-isomer_DH_NAD-bd"/>
</dbReference>
<dbReference type="GO" id="GO:0016616">
    <property type="term" value="F:oxidoreductase activity, acting on the CH-OH group of donors, NAD or NADP as acceptor"/>
    <property type="evidence" value="ECO:0007669"/>
    <property type="project" value="InterPro"/>
</dbReference>
<dbReference type="Pfam" id="PF02826">
    <property type="entry name" value="2-Hacid_dh_C"/>
    <property type="match status" value="1"/>
</dbReference>
<evidence type="ECO:0000256" key="3">
    <source>
        <dbReference type="ARBA" id="ARBA00023002"/>
    </source>
</evidence>
<keyword evidence="3" id="KW-0560">Oxidoreductase</keyword>
<gene>
    <name evidence="7" type="ORF">METZ01_LOCUS70881</name>
</gene>
<evidence type="ECO:0000256" key="1">
    <source>
        <dbReference type="ARBA" id="ARBA00005854"/>
    </source>
</evidence>
<evidence type="ECO:0000259" key="6">
    <source>
        <dbReference type="Pfam" id="PF02826"/>
    </source>
</evidence>
<keyword evidence="4" id="KW-0520">NAD</keyword>
<dbReference type="SUPFAM" id="SSF51735">
    <property type="entry name" value="NAD(P)-binding Rossmann-fold domains"/>
    <property type="match status" value="1"/>
</dbReference>
<comment type="similarity">
    <text evidence="1">Belongs to the D-isomer specific 2-hydroxyacid dehydrogenase family.</text>
</comment>
<dbReference type="GO" id="GO:0051287">
    <property type="term" value="F:NAD binding"/>
    <property type="evidence" value="ECO:0007669"/>
    <property type="project" value="InterPro"/>
</dbReference>
<sequence length="334" mass="37397">MFKVLVNSEYEILFNNLKAEAPDSFELTLVDFSAPDEKLNSLLCTTDAIIGQVDLSDAQYESAKRLRIIQTLSAGFDRIELAKAIRYDVMIATNNGANAISVAEHVLMLIFALYRQLLFHHQSVTNGPWKNLKHTNKELSGKTLGIYGLGRIGKELAKRASALGVKVQYFDILHQFETEKELGLKYVFPEELLKNSDIISYHVPKTTFTRQIINKTSLKMMRPDALLINASRGDVQDESAIYEALSSGQISAAGLDVFEVEPLPENSPLRKLKNVVLTPHSAPDSECYVRSVSHALENLLKVSKGETPQSLAVDHEKETRKFLERFPDVEFSPS</sequence>
<dbReference type="Gene3D" id="3.40.50.720">
    <property type="entry name" value="NAD(P)-binding Rossmann-like Domain"/>
    <property type="match status" value="2"/>
</dbReference>
<reference evidence="7" key="1">
    <citation type="submission" date="2018-05" db="EMBL/GenBank/DDBJ databases">
        <authorList>
            <person name="Lanie J.A."/>
            <person name="Ng W.-L."/>
            <person name="Kazmierczak K.M."/>
            <person name="Andrzejewski T.M."/>
            <person name="Davidsen T.M."/>
            <person name="Wayne K.J."/>
            <person name="Tettelin H."/>
            <person name="Glass J.I."/>
            <person name="Rusch D."/>
            <person name="Podicherti R."/>
            <person name="Tsui H.-C.T."/>
            <person name="Winkler M.E."/>
        </authorList>
    </citation>
    <scope>NUCLEOTIDE SEQUENCE</scope>
</reference>
<dbReference type="InterPro" id="IPR006139">
    <property type="entry name" value="D-isomer_2_OHA_DH_cat_dom"/>
</dbReference>
<dbReference type="InterPro" id="IPR029752">
    <property type="entry name" value="D-isomer_DH_CS1"/>
</dbReference>
<evidence type="ECO:0008006" key="8">
    <source>
        <dbReference type="Google" id="ProtNLM"/>
    </source>
</evidence>
<dbReference type="InterPro" id="IPR050857">
    <property type="entry name" value="D-2-hydroxyacid_DH"/>
</dbReference>
<name>A0A381TSY7_9ZZZZ</name>
<evidence type="ECO:0000259" key="5">
    <source>
        <dbReference type="Pfam" id="PF00389"/>
    </source>
</evidence>
<keyword evidence="2" id="KW-0028">Amino-acid biosynthesis</keyword>
<dbReference type="FunFam" id="3.40.50.720:FF:000203">
    <property type="entry name" value="D-3-phosphoglycerate dehydrogenase (SerA)"/>
    <property type="match status" value="1"/>
</dbReference>
<dbReference type="SUPFAM" id="SSF52283">
    <property type="entry name" value="Formate/glycerate dehydrogenase catalytic domain-like"/>
    <property type="match status" value="1"/>
</dbReference>
<dbReference type="AlphaFoldDB" id="A0A381TSY7"/>
<feature type="domain" description="D-isomer specific 2-hydroxyacid dehydrogenase catalytic" evidence="5">
    <location>
        <begin position="25"/>
        <end position="310"/>
    </location>
</feature>
<dbReference type="PANTHER" id="PTHR42789:SF1">
    <property type="entry name" value="D-ISOMER SPECIFIC 2-HYDROXYACID DEHYDROGENASE FAMILY PROTEIN (AFU_ORTHOLOGUE AFUA_6G10090)"/>
    <property type="match status" value="1"/>
</dbReference>
<proteinExistence type="inferred from homology"/>
<feature type="domain" description="D-isomer specific 2-hydroxyacid dehydrogenase NAD-binding" evidence="6">
    <location>
        <begin position="107"/>
        <end position="282"/>
    </location>
</feature>
<protein>
    <recommendedName>
        <fullName evidence="8">3-phosphoglycerate dehydrogenase</fullName>
    </recommendedName>
</protein>
<evidence type="ECO:0000256" key="2">
    <source>
        <dbReference type="ARBA" id="ARBA00022605"/>
    </source>
</evidence>
<dbReference type="PROSITE" id="PS00065">
    <property type="entry name" value="D_2_HYDROXYACID_DH_1"/>
    <property type="match status" value="1"/>
</dbReference>
<dbReference type="Pfam" id="PF00389">
    <property type="entry name" value="2-Hacid_dh"/>
    <property type="match status" value="1"/>
</dbReference>
<dbReference type="GO" id="GO:0008652">
    <property type="term" value="P:amino acid biosynthetic process"/>
    <property type="evidence" value="ECO:0007669"/>
    <property type="project" value="UniProtKB-KW"/>
</dbReference>
<evidence type="ECO:0000256" key="4">
    <source>
        <dbReference type="ARBA" id="ARBA00023027"/>
    </source>
</evidence>
<evidence type="ECO:0000313" key="7">
    <source>
        <dbReference type="EMBL" id="SVA18027.1"/>
    </source>
</evidence>
<dbReference type="PANTHER" id="PTHR42789">
    <property type="entry name" value="D-ISOMER SPECIFIC 2-HYDROXYACID DEHYDROGENASE FAMILY PROTEIN (AFU_ORTHOLOGUE AFUA_6G10090)"/>
    <property type="match status" value="1"/>
</dbReference>
<accession>A0A381TSY7</accession>
<dbReference type="EMBL" id="UINC01004952">
    <property type="protein sequence ID" value="SVA18027.1"/>
    <property type="molecule type" value="Genomic_DNA"/>
</dbReference>
<dbReference type="InterPro" id="IPR036291">
    <property type="entry name" value="NAD(P)-bd_dom_sf"/>
</dbReference>
<organism evidence="7">
    <name type="scientific">marine metagenome</name>
    <dbReference type="NCBI Taxonomy" id="408172"/>
    <lineage>
        <taxon>unclassified sequences</taxon>
        <taxon>metagenomes</taxon>
        <taxon>ecological metagenomes</taxon>
    </lineage>
</organism>